<accession>I2NG16</accession>
<organism evidence="1 2">
    <name type="scientific">Neisseria sicca VK64</name>
    <dbReference type="NCBI Taxonomy" id="1095748"/>
    <lineage>
        <taxon>Bacteria</taxon>
        <taxon>Pseudomonadati</taxon>
        <taxon>Pseudomonadota</taxon>
        <taxon>Betaproteobacteria</taxon>
        <taxon>Neisseriales</taxon>
        <taxon>Neisseriaceae</taxon>
        <taxon>Neisseria</taxon>
    </lineage>
</organism>
<dbReference type="EMBL" id="AJMT01000190">
    <property type="protein sequence ID" value="EIG24777.1"/>
    <property type="molecule type" value="Genomic_DNA"/>
</dbReference>
<dbReference type="AlphaFoldDB" id="I2NG16"/>
<evidence type="ECO:0000313" key="1">
    <source>
        <dbReference type="EMBL" id="EIG24777.1"/>
    </source>
</evidence>
<comment type="caution">
    <text evidence="1">The sequence shown here is derived from an EMBL/GenBank/DDBJ whole genome shotgun (WGS) entry which is preliminary data.</text>
</comment>
<dbReference type="Proteomes" id="UP000004473">
    <property type="component" value="Unassembled WGS sequence"/>
</dbReference>
<reference evidence="1 2" key="1">
    <citation type="submission" date="2012-04" db="EMBL/GenBank/DDBJ databases">
        <authorList>
            <person name="Harkins D.M."/>
            <person name="Madupu R."/>
            <person name="Durkin A.S."/>
            <person name="Torralba M."/>
            <person name="Methe B."/>
            <person name="Sutton G.G."/>
            <person name="Nelson K.E."/>
        </authorList>
    </citation>
    <scope>NUCLEOTIDE SEQUENCE [LARGE SCALE GENOMIC DNA]</scope>
    <source>
        <strain evidence="1 2">VK64</strain>
    </source>
</reference>
<proteinExistence type="predicted"/>
<protein>
    <submittedName>
        <fullName evidence="1">Uncharacterized protein</fullName>
    </submittedName>
</protein>
<name>I2NG16_NEISI</name>
<sequence length="38" mass="4480">MRKHLWGIGAVGLLFLAQCRNLLFELYYNALIVFIRLI</sequence>
<evidence type="ECO:0000313" key="2">
    <source>
        <dbReference type="Proteomes" id="UP000004473"/>
    </source>
</evidence>
<gene>
    <name evidence="1" type="ORF">HMPREF1051_0174</name>
</gene>